<feature type="domain" description="Glycosyl hydrolases family 38 C-terminal" evidence="2">
    <location>
        <begin position="269"/>
        <end position="330"/>
    </location>
</feature>
<reference evidence="3" key="2">
    <citation type="submission" date="2021-09" db="EMBL/GenBank/DDBJ databases">
        <authorList>
            <person name="Jia N."/>
            <person name="Wang J."/>
            <person name="Shi W."/>
            <person name="Du L."/>
            <person name="Sun Y."/>
            <person name="Zhan W."/>
            <person name="Jiang J."/>
            <person name="Wang Q."/>
            <person name="Zhang B."/>
            <person name="Ji P."/>
            <person name="Sakyi L.B."/>
            <person name="Cui X."/>
            <person name="Yuan T."/>
            <person name="Jiang B."/>
            <person name="Yang W."/>
            <person name="Lam T.T.-Y."/>
            <person name="Chang Q."/>
            <person name="Ding S."/>
            <person name="Wang X."/>
            <person name="Zhu J."/>
            <person name="Ruan X."/>
            <person name="Zhao L."/>
            <person name="Wei J."/>
            <person name="Que T."/>
            <person name="Du C."/>
            <person name="Cheng J."/>
            <person name="Dai P."/>
            <person name="Han X."/>
            <person name="Huang E."/>
            <person name="Gao Y."/>
            <person name="Liu J."/>
            <person name="Shao H."/>
            <person name="Ye R."/>
            <person name="Li L."/>
            <person name="Wei W."/>
            <person name="Wang X."/>
            <person name="Wang C."/>
            <person name="Huo Q."/>
            <person name="Li W."/>
            <person name="Guo W."/>
            <person name="Chen H."/>
            <person name="Chen S."/>
            <person name="Zhou L."/>
            <person name="Zhou L."/>
            <person name="Ni X."/>
            <person name="Tian J."/>
            <person name="Zhou Y."/>
            <person name="Sheng Y."/>
            <person name="Liu T."/>
            <person name="Pan Y."/>
            <person name="Xia L."/>
            <person name="Li J."/>
            <person name="Zhao F."/>
            <person name="Cao W."/>
        </authorList>
    </citation>
    <scope>NUCLEOTIDE SEQUENCE</scope>
    <source>
        <strain evidence="3">Rmic-2018</strain>
        <tissue evidence="3">Larvae</tissue>
    </source>
</reference>
<evidence type="ECO:0000259" key="1">
    <source>
        <dbReference type="Pfam" id="PF07748"/>
    </source>
</evidence>
<dbReference type="InterPro" id="IPR041147">
    <property type="entry name" value="GH38_C"/>
</dbReference>
<dbReference type="PANTHER" id="PTHR11607:SF3">
    <property type="entry name" value="LYSOSOMAL ALPHA-MANNOSIDASE"/>
    <property type="match status" value="1"/>
</dbReference>
<dbReference type="GO" id="GO:0004559">
    <property type="term" value="F:alpha-mannosidase activity"/>
    <property type="evidence" value="ECO:0007669"/>
    <property type="project" value="InterPro"/>
</dbReference>
<accession>A0A9J6FAB5</accession>
<sequence>MIVKDVIVEGSGNFDRLGFFNVHPNLSTWAYNISAFNENPAATAGIRSHDLRITSAFIDCASGLLSAISWKDTKIRVNQSFYWYIGHAGNNTEFKYRASGAYIFRPQQQEPLPVADKAELVHIEKNGTIVQEVHQKFSDWLTQVIRVYDDADFVEFNWVVGSIPVADQKGKEIITRFDTELKNDGIFYTDSNGREIIQRRLNYRPTWNVNIQEPVAGNYYPVNSRIYIADPTEKVQFTMLTDRSQGGSSLREGSVELMCTALKRSLPGNVQLLTLEHWNKGDQVLLRLEHFFEKNDQAGEFSKPVNFSLQAAFVRTIEDMTEMNLVATETKGNTRRFEFETEGSLEAKGLMSG</sequence>
<dbReference type="InterPro" id="IPR050843">
    <property type="entry name" value="Glycosyl_Hydrlase_38"/>
</dbReference>
<dbReference type="AlphaFoldDB" id="A0A9J6FAB5"/>
<name>A0A9J6FAB5_RHIMP</name>
<dbReference type="GO" id="GO:0006013">
    <property type="term" value="P:mannose metabolic process"/>
    <property type="evidence" value="ECO:0007669"/>
    <property type="project" value="InterPro"/>
</dbReference>
<dbReference type="EMBL" id="JABSTU010000001">
    <property type="protein sequence ID" value="KAH8042797.1"/>
    <property type="molecule type" value="Genomic_DNA"/>
</dbReference>
<dbReference type="VEuPathDB" id="VectorBase:LOC119169884"/>
<dbReference type="Pfam" id="PF07748">
    <property type="entry name" value="Glyco_hydro_38C"/>
    <property type="match status" value="1"/>
</dbReference>
<evidence type="ECO:0000259" key="2">
    <source>
        <dbReference type="Pfam" id="PF17677"/>
    </source>
</evidence>
<dbReference type="SUPFAM" id="SSF74650">
    <property type="entry name" value="Galactose mutarotase-like"/>
    <property type="match status" value="1"/>
</dbReference>
<dbReference type="Pfam" id="PF17677">
    <property type="entry name" value="Glyco_hydro38C2"/>
    <property type="match status" value="1"/>
</dbReference>
<dbReference type="GO" id="GO:0005764">
    <property type="term" value="C:lysosome"/>
    <property type="evidence" value="ECO:0007669"/>
    <property type="project" value="TreeGrafter"/>
</dbReference>
<proteinExistence type="predicted"/>
<organism evidence="3 4">
    <name type="scientific">Rhipicephalus microplus</name>
    <name type="common">Cattle tick</name>
    <name type="synonym">Boophilus microplus</name>
    <dbReference type="NCBI Taxonomy" id="6941"/>
    <lineage>
        <taxon>Eukaryota</taxon>
        <taxon>Metazoa</taxon>
        <taxon>Ecdysozoa</taxon>
        <taxon>Arthropoda</taxon>
        <taxon>Chelicerata</taxon>
        <taxon>Arachnida</taxon>
        <taxon>Acari</taxon>
        <taxon>Parasitiformes</taxon>
        <taxon>Ixodida</taxon>
        <taxon>Ixodoidea</taxon>
        <taxon>Ixodidae</taxon>
        <taxon>Rhipicephalinae</taxon>
        <taxon>Rhipicephalus</taxon>
        <taxon>Boophilus</taxon>
    </lineage>
</organism>
<reference evidence="3" key="1">
    <citation type="journal article" date="2020" name="Cell">
        <title>Large-Scale Comparative Analyses of Tick Genomes Elucidate Their Genetic Diversity and Vector Capacities.</title>
        <authorList>
            <consortium name="Tick Genome and Microbiome Consortium (TIGMIC)"/>
            <person name="Jia N."/>
            <person name="Wang J."/>
            <person name="Shi W."/>
            <person name="Du L."/>
            <person name="Sun Y."/>
            <person name="Zhan W."/>
            <person name="Jiang J.F."/>
            <person name="Wang Q."/>
            <person name="Zhang B."/>
            <person name="Ji P."/>
            <person name="Bell-Sakyi L."/>
            <person name="Cui X.M."/>
            <person name="Yuan T.T."/>
            <person name="Jiang B.G."/>
            <person name="Yang W.F."/>
            <person name="Lam T.T."/>
            <person name="Chang Q.C."/>
            <person name="Ding S.J."/>
            <person name="Wang X.J."/>
            <person name="Zhu J.G."/>
            <person name="Ruan X.D."/>
            <person name="Zhao L."/>
            <person name="Wei J.T."/>
            <person name="Ye R.Z."/>
            <person name="Que T.C."/>
            <person name="Du C.H."/>
            <person name="Zhou Y.H."/>
            <person name="Cheng J.X."/>
            <person name="Dai P.F."/>
            <person name="Guo W.B."/>
            <person name="Han X.H."/>
            <person name="Huang E.J."/>
            <person name="Li L.F."/>
            <person name="Wei W."/>
            <person name="Gao Y.C."/>
            <person name="Liu J.Z."/>
            <person name="Shao H.Z."/>
            <person name="Wang X."/>
            <person name="Wang C.C."/>
            <person name="Yang T.C."/>
            <person name="Huo Q.B."/>
            <person name="Li W."/>
            <person name="Chen H.Y."/>
            <person name="Chen S.E."/>
            <person name="Zhou L.G."/>
            <person name="Ni X.B."/>
            <person name="Tian J.H."/>
            <person name="Sheng Y."/>
            <person name="Liu T."/>
            <person name="Pan Y.S."/>
            <person name="Xia L.Y."/>
            <person name="Li J."/>
            <person name="Zhao F."/>
            <person name="Cao W.C."/>
        </authorList>
    </citation>
    <scope>NUCLEOTIDE SEQUENCE</scope>
    <source>
        <strain evidence="3">Rmic-2018</strain>
    </source>
</reference>
<dbReference type="Gene3D" id="2.70.98.30">
    <property type="entry name" value="Golgi alpha-mannosidase II, domain 4"/>
    <property type="match status" value="1"/>
</dbReference>
<protein>
    <submittedName>
        <fullName evidence="3">Uncharacterized protein</fullName>
    </submittedName>
</protein>
<dbReference type="Proteomes" id="UP000821866">
    <property type="component" value="Chromosome 1"/>
</dbReference>
<dbReference type="FunFam" id="2.70.98.30:FF:000003">
    <property type="entry name" value="Alpha-mannosidase"/>
    <property type="match status" value="1"/>
</dbReference>
<dbReference type="PANTHER" id="PTHR11607">
    <property type="entry name" value="ALPHA-MANNOSIDASE"/>
    <property type="match status" value="1"/>
</dbReference>
<feature type="domain" description="Glycosyl hydrolase family 38 C-terminal" evidence="1">
    <location>
        <begin position="61"/>
        <end position="258"/>
    </location>
</feature>
<gene>
    <name evidence="3" type="ORF">HPB51_025849</name>
</gene>
<evidence type="ECO:0000313" key="3">
    <source>
        <dbReference type="EMBL" id="KAH8042797.1"/>
    </source>
</evidence>
<evidence type="ECO:0000313" key="4">
    <source>
        <dbReference type="Proteomes" id="UP000821866"/>
    </source>
</evidence>
<keyword evidence="4" id="KW-1185">Reference proteome</keyword>
<comment type="caution">
    <text evidence="3">The sequence shown here is derived from an EMBL/GenBank/DDBJ whole genome shotgun (WGS) entry which is preliminary data.</text>
</comment>
<dbReference type="GO" id="GO:0030246">
    <property type="term" value="F:carbohydrate binding"/>
    <property type="evidence" value="ECO:0007669"/>
    <property type="project" value="InterPro"/>
</dbReference>
<dbReference type="InterPro" id="IPR011682">
    <property type="entry name" value="Glyco_hydro_38_C"/>
</dbReference>
<dbReference type="InterPro" id="IPR011013">
    <property type="entry name" value="Gal_mutarotase_sf_dom"/>
</dbReference>